<keyword evidence="6" id="KW-0255">Endonuclease</keyword>
<keyword evidence="4" id="KW-0540">Nuclease</keyword>
<proteinExistence type="predicted"/>
<dbReference type="GO" id="GO:0016787">
    <property type="term" value="F:hydrolase activity"/>
    <property type="evidence" value="ECO:0007669"/>
    <property type="project" value="UniProtKB-KW"/>
</dbReference>
<evidence type="ECO:0000256" key="2">
    <source>
        <dbReference type="ARBA" id="ARBA00022475"/>
    </source>
</evidence>
<dbReference type="PANTHER" id="PTHR30001:SF1">
    <property type="entry name" value="RIBONUCLEASE E_G-LIKE PROTEIN, CHLOROPLASTIC"/>
    <property type="match status" value="1"/>
</dbReference>
<keyword evidence="2" id="KW-1003">Cell membrane</keyword>
<evidence type="ECO:0000256" key="6">
    <source>
        <dbReference type="ARBA" id="ARBA00022759"/>
    </source>
</evidence>
<keyword evidence="3" id="KW-0997">Cell inner membrane</keyword>
<evidence type="ECO:0000256" key="5">
    <source>
        <dbReference type="ARBA" id="ARBA00022723"/>
    </source>
</evidence>
<keyword evidence="5" id="KW-0479">Metal-binding</keyword>
<keyword evidence="13" id="KW-1185">Reference proteome</keyword>
<dbReference type="PANTHER" id="PTHR30001">
    <property type="entry name" value="RIBONUCLEASE"/>
    <property type="match status" value="1"/>
</dbReference>
<dbReference type="PROSITE" id="PS50126">
    <property type="entry name" value="S1"/>
    <property type="match status" value="1"/>
</dbReference>
<evidence type="ECO:0000313" key="13">
    <source>
        <dbReference type="Proteomes" id="UP000640274"/>
    </source>
</evidence>
<dbReference type="InterPro" id="IPR019307">
    <property type="entry name" value="RNA-bd_AU-1/RNase_E/G"/>
</dbReference>
<evidence type="ECO:0000256" key="9">
    <source>
        <dbReference type="ARBA" id="ARBA00022884"/>
    </source>
</evidence>
<keyword evidence="10" id="KW-0472">Membrane</keyword>
<dbReference type="Gene3D" id="2.40.50.140">
    <property type="entry name" value="Nucleic acid-binding proteins"/>
    <property type="match status" value="1"/>
</dbReference>
<dbReference type="InterPro" id="IPR004659">
    <property type="entry name" value="RNase_E/G"/>
</dbReference>
<dbReference type="GO" id="GO:0004519">
    <property type="term" value="F:endonuclease activity"/>
    <property type="evidence" value="ECO:0007669"/>
    <property type="project" value="UniProtKB-KW"/>
</dbReference>
<dbReference type="NCBIfam" id="TIGR00757">
    <property type="entry name" value="RNaseEG"/>
    <property type="match status" value="1"/>
</dbReference>
<evidence type="ECO:0000256" key="8">
    <source>
        <dbReference type="ARBA" id="ARBA00022842"/>
    </source>
</evidence>
<accession>A0A934MRI7</accession>
<organism evidence="12 13">
    <name type="scientific">Paenibacillus roseus</name>
    <dbReference type="NCBI Taxonomy" id="2798579"/>
    <lineage>
        <taxon>Bacteria</taxon>
        <taxon>Bacillati</taxon>
        <taxon>Bacillota</taxon>
        <taxon>Bacilli</taxon>
        <taxon>Bacillales</taxon>
        <taxon>Paenibacillaceae</taxon>
        <taxon>Paenibacillus</taxon>
    </lineage>
</organism>
<dbReference type="GO" id="GO:0046872">
    <property type="term" value="F:metal ion binding"/>
    <property type="evidence" value="ECO:0007669"/>
    <property type="project" value="UniProtKB-KW"/>
</dbReference>
<evidence type="ECO:0000256" key="4">
    <source>
        <dbReference type="ARBA" id="ARBA00022722"/>
    </source>
</evidence>
<dbReference type="SUPFAM" id="SSF50249">
    <property type="entry name" value="Nucleic acid-binding proteins"/>
    <property type="match status" value="1"/>
</dbReference>
<keyword evidence="9" id="KW-0694">RNA-binding</keyword>
<evidence type="ECO:0000313" key="12">
    <source>
        <dbReference type="EMBL" id="MBJ6362933.1"/>
    </source>
</evidence>
<dbReference type="EMBL" id="JAELUP010000103">
    <property type="protein sequence ID" value="MBJ6362933.1"/>
    <property type="molecule type" value="Genomic_DNA"/>
</dbReference>
<dbReference type="SMART" id="SM00316">
    <property type="entry name" value="S1"/>
    <property type="match status" value="1"/>
</dbReference>
<gene>
    <name evidence="12" type="ORF">JFN88_17165</name>
</gene>
<evidence type="ECO:0000256" key="10">
    <source>
        <dbReference type="ARBA" id="ARBA00023136"/>
    </source>
</evidence>
<sequence>MKQMLIRCQEQLTQTAVLENGQLTEFYMEETTGRHLVGNIYKGRVVNVLPGMQAAFVDIGQGKNAFLYVDDLLPPHLEQQPKEKPPIASLVKPGQTVIVQVSKEALGGKGARVTTHYALPGRYLVYMPLAGYIGVSKKIGFEQERERLKQLAGRLKTDEEGVILRTVASEISEQELHDDLLQLRSEWREISSGANDAEAPAELHSEAGFMQRMVRDLLNAELDEVWISRRQQYEEAVRHASLMAPQLKSRIRFYNHNDAELFRKFGVQDQLESAFGKRVRLPSGSDLVWEQTEALTVIDVNTGKYTGHLDLENTVFRTNMEAAFEIARLLRLRDAGGIIIIDFIDMELEEHREQVKRELEKLTARDRTTCHVVGWTRLGLLEMTRKKGKENVESRLYETCGACQGKGKLLRSF</sequence>
<dbReference type="GO" id="GO:0006364">
    <property type="term" value="P:rRNA processing"/>
    <property type="evidence" value="ECO:0007669"/>
    <property type="project" value="TreeGrafter"/>
</dbReference>
<dbReference type="InterPro" id="IPR003029">
    <property type="entry name" value="S1_domain"/>
</dbReference>
<dbReference type="GO" id="GO:0005737">
    <property type="term" value="C:cytoplasm"/>
    <property type="evidence" value="ECO:0007669"/>
    <property type="project" value="TreeGrafter"/>
</dbReference>
<dbReference type="AlphaFoldDB" id="A0A934MRI7"/>
<evidence type="ECO:0000256" key="7">
    <source>
        <dbReference type="ARBA" id="ARBA00022801"/>
    </source>
</evidence>
<dbReference type="CDD" id="cd04453">
    <property type="entry name" value="S1_RNase_E"/>
    <property type="match status" value="1"/>
</dbReference>
<keyword evidence="8" id="KW-0460">Magnesium</keyword>
<dbReference type="Proteomes" id="UP000640274">
    <property type="component" value="Unassembled WGS sequence"/>
</dbReference>
<evidence type="ECO:0000256" key="1">
    <source>
        <dbReference type="ARBA" id="ARBA00001946"/>
    </source>
</evidence>
<dbReference type="GO" id="GO:0004540">
    <property type="term" value="F:RNA nuclease activity"/>
    <property type="evidence" value="ECO:0007669"/>
    <property type="project" value="InterPro"/>
</dbReference>
<evidence type="ECO:0000259" key="11">
    <source>
        <dbReference type="PROSITE" id="PS50126"/>
    </source>
</evidence>
<feature type="domain" description="S1 motif" evidence="11">
    <location>
        <begin position="38"/>
        <end position="101"/>
    </location>
</feature>
<comment type="cofactor">
    <cofactor evidence="1">
        <name>Mg(2+)</name>
        <dbReference type="ChEBI" id="CHEBI:18420"/>
    </cofactor>
</comment>
<dbReference type="RefSeq" id="WP_199020530.1">
    <property type="nucleotide sequence ID" value="NZ_JAELUP010000103.1"/>
</dbReference>
<evidence type="ECO:0000256" key="3">
    <source>
        <dbReference type="ARBA" id="ARBA00022519"/>
    </source>
</evidence>
<comment type="caution">
    <text evidence="12">The sequence shown here is derived from an EMBL/GenBank/DDBJ whole genome shotgun (WGS) entry which is preliminary data.</text>
</comment>
<dbReference type="GO" id="GO:0003723">
    <property type="term" value="F:RNA binding"/>
    <property type="evidence" value="ECO:0007669"/>
    <property type="project" value="UniProtKB-KW"/>
</dbReference>
<name>A0A934MRI7_9BACL</name>
<reference evidence="12" key="1">
    <citation type="submission" date="2020-12" db="EMBL/GenBank/DDBJ databases">
        <authorList>
            <person name="Huq M.A."/>
        </authorList>
    </citation>
    <scope>NUCLEOTIDE SEQUENCE</scope>
    <source>
        <strain evidence="12">MAHUQ-46</strain>
    </source>
</reference>
<keyword evidence="7" id="KW-0378">Hydrolase</keyword>
<dbReference type="InterPro" id="IPR012340">
    <property type="entry name" value="NA-bd_OB-fold"/>
</dbReference>
<protein>
    <submittedName>
        <fullName evidence="12">Rne/Rng family ribonuclease</fullName>
    </submittedName>
</protein>
<dbReference type="Pfam" id="PF10150">
    <property type="entry name" value="RNase_E_G"/>
    <property type="match status" value="1"/>
</dbReference>